<keyword evidence="5" id="KW-0276">Fatty acid metabolism</keyword>
<keyword evidence="4" id="KW-0444">Lipid biosynthesis</keyword>
<keyword evidence="15" id="KW-1185">Reference proteome</keyword>
<reference evidence="14" key="1">
    <citation type="submission" date="2021-08" db="EMBL/GenBank/DDBJ databases">
        <authorList>
            <person name="Stevens D.C."/>
        </authorList>
    </citation>
    <scope>NUCLEOTIDE SEQUENCE</scope>
    <source>
        <strain evidence="14">DSM 53165</strain>
    </source>
</reference>
<keyword evidence="8" id="KW-0443">Lipid metabolism</keyword>
<dbReference type="PANTHER" id="PTHR37480">
    <property type="entry name" value="ENOYL-[ACYL-CARRIER-PROTEIN] REDUCTASE [NADH]"/>
    <property type="match status" value="1"/>
</dbReference>
<name>A0ABS7TX70_9BACT</name>
<evidence type="ECO:0000256" key="7">
    <source>
        <dbReference type="ARBA" id="ARBA00023027"/>
    </source>
</evidence>
<dbReference type="InterPro" id="IPR050048">
    <property type="entry name" value="FabV-like_NADH_b"/>
</dbReference>
<dbReference type="Proteomes" id="UP001139031">
    <property type="component" value="Unassembled WGS sequence"/>
</dbReference>
<evidence type="ECO:0000256" key="5">
    <source>
        <dbReference type="ARBA" id="ARBA00022832"/>
    </source>
</evidence>
<dbReference type="Pfam" id="PF12241">
    <property type="entry name" value="Enoyl_reductase"/>
    <property type="match status" value="1"/>
</dbReference>
<accession>A0ABS7TX70</accession>
<comment type="subunit">
    <text evidence="2">Monomer.</text>
</comment>
<dbReference type="InterPro" id="IPR024906">
    <property type="entry name" value="Eno_Rdtase_FAD-bd_dom"/>
</dbReference>
<evidence type="ECO:0000256" key="1">
    <source>
        <dbReference type="ARBA" id="ARBA00005189"/>
    </source>
</evidence>
<evidence type="ECO:0000256" key="8">
    <source>
        <dbReference type="ARBA" id="ARBA00023098"/>
    </source>
</evidence>
<dbReference type="SUPFAM" id="SSF51735">
    <property type="entry name" value="NAD(P)-binding Rossmann-fold domains"/>
    <property type="match status" value="1"/>
</dbReference>
<evidence type="ECO:0000256" key="9">
    <source>
        <dbReference type="ARBA" id="ARBA00023160"/>
    </source>
</evidence>
<feature type="domain" description="Trans-2-enoyl-CoA reductase catalytic" evidence="12">
    <location>
        <begin position="98"/>
        <end position="338"/>
    </location>
</feature>
<evidence type="ECO:0000259" key="11">
    <source>
        <dbReference type="Pfam" id="PF07055"/>
    </source>
</evidence>
<dbReference type="PANTHER" id="PTHR37480:SF1">
    <property type="entry name" value="ENOYL-[ACYL-CARRIER-PROTEIN] REDUCTASE [NADH]"/>
    <property type="match status" value="1"/>
</dbReference>
<dbReference type="InterPro" id="IPR036291">
    <property type="entry name" value="NAD(P)-bd_dom_sf"/>
</dbReference>
<keyword evidence="6" id="KW-0560">Oxidoreductase</keyword>
<dbReference type="Pfam" id="PF12242">
    <property type="entry name" value="Eno-Rase_NADH_b"/>
    <property type="match status" value="1"/>
</dbReference>
<evidence type="ECO:0000256" key="3">
    <source>
        <dbReference type="ARBA" id="ARBA00011983"/>
    </source>
</evidence>
<evidence type="ECO:0000259" key="12">
    <source>
        <dbReference type="Pfam" id="PF12241"/>
    </source>
</evidence>
<protein>
    <recommendedName>
        <fullName evidence="3">trans-2-enoyl-CoA reductase (NAD(+))</fullName>
        <ecNumber evidence="3">1.3.1.44</ecNumber>
    </recommendedName>
</protein>
<dbReference type="InterPro" id="IPR024910">
    <property type="entry name" value="Enoyl-CoA_Rdtase_cat_dom"/>
</dbReference>
<evidence type="ECO:0000313" key="15">
    <source>
        <dbReference type="Proteomes" id="UP001139031"/>
    </source>
</evidence>
<gene>
    <name evidence="14" type="ORF">K7C98_26735</name>
</gene>
<feature type="domain" description="Trans-2-enoyl-CoA reductase-like NAD(P)H binding" evidence="13">
    <location>
        <begin position="24"/>
        <end position="88"/>
    </location>
</feature>
<dbReference type="EC" id="1.3.1.44" evidence="3"/>
<evidence type="ECO:0000256" key="6">
    <source>
        <dbReference type="ARBA" id="ARBA00023002"/>
    </source>
</evidence>
<feature type="domain" description="Enoyl reductase FAD binding" evidence="11">
    <location>
        <begin position="346"/>
        <end position="406"/>
    </location>
</feature>
<dbReference type="Gene3D" id="3.40.50.720">
    <property type="entry name" value="NAD(P)-binding Rossmann-like Domain"/>
    <property type="match status" value="1"/>
</dbReference>
<dbReference type="Pfam" id="PF07055">
    <property type="entry name" value="Eno-Rase_FAD_bd"/>
    <property type="match status" value="1"/>
</dbReference>
<evidence type="ECO:0000256" key="2">
    <source>
        <dbReference type="ARBA" id="ARBA00011245"/>
    </source>
</evidence>
<evidence type="ECO:0000313" key="14">
    <source>
        <dbReference type="EMBL" id="MBZ5712852.1"/>
    </source>
</evidence>
<keyword evidence="9" id="KW-0275">Fatty acid biosynthesis</keyword>
<organism evidence="14 15">
    <name type="scientific">Nannocystis pusilla</name>
    <dbReference type="NCBI Taxonomy" id="889268"/>
    <lineage>
        <taxon>Bacteria</taxon>
        <taxon>Pseudomonadati</taxon>
        <taxon>Myxococcota</taxon>
        <taxon>Polyangia</taxon>
        <taxon>Nannocystales</taxon>
        <taxon>Nannocystaceae</taxon>
        <taxon>Nannocystis</taxon>
    </lineage>
</organism>
<dbReference type="InterPro" id="IPR010758">
    <property type="entry name" value="Trans-2-enoyl-CoA_reductase"/>
</dbReference>
<keyword evidence="7" id="KW-0520">NAD</keyword>
<dbReference type="EMBL" id="JAIRAU010000035">
    <property type="protein sequence ID" value="MBZ5712852.1"/>
    <property type="molecule type" value="Genomic_DNA"/>
</dbReference>
<proteinExistence type="predicted"/>
<evidence type="ECO:0000256" key="4">
    <source>
        <dbReference type="ARBA" id="ARBA00022516"/>
    </source>
</evidence>
<dbReference type="RefSeq" id="WP_224194606.1">
    <property type="nucleotide sequence ID" value="NZ_JAIRAU010000035.1"/>
</dbReference>
<comment type="catalytic activity">
    <reaction evidence="10">
        <text>a 2,3-saturated acyl-CoA + NAD(+) = a (2E)-enoyl-CoA + NADH + H(+)</text>
        <dbReference type="Rhea" id="RHEA:18177"/>
        <dbReference type="ChEBI" id="CHEBI:15378"/>
        <dbReference type="ChEBI" id="CHEBI:57540"/>
        <dbReference type="ChEBI" id="CHEBI:57945"/>
        <dbReference type="ChEBI" id="CHEBI:58856"/>
        <dbReference type="ChEBI" id="CHEBI:65111"/>
        <dbReference type="EC" id="1.3.1.44"/>
    </reaction>
</comment>
<evidence type="ECO:0000259" key="13">
    <source>
        <dbReference type="Pfam" id="PF12242"/>
    </source>
</evidence>
<evidence type="ECO:0000256" key="10">
    <source>
        <dbReference type="ARBA" id="ARBA00048302"/>
    </source>
</evidence>
<comment type="pathway">
    <text evidence="1">Lipid metabolism.</text>
</comment>
<comment type="caution">
    <text evidence="14">The sequence shown here is derived from an EMBL/GenBank/DDBJ whole genome shotgun (WGS) entry which is preliminary data.</text>
</comment>
<sequence length="423" mass="45029">MRLAVPKFQFRFVPSLGHVIHPGNFHPVGVQRSAEALVDRAAASGLSRADGGAWLVVGGSGGFGSAARVVLGTCLGAHTLNVSYDPAPQPESSNKLRKIGSPGFHRTLAIERRLRARGLVARTVLGDAFDPAVLDAAAQEIRDHLGGKLHGLVWALAAPRATDPRTGKPVQSALKPLGKPATVRTFSGRGETPADLPKLVELELPPGSPEEAVATQFVMGGRIVEQWIEALLQRDLLAPGFTLATISYRGNPLNAAVYRNGLIGLAKADLEFYTRAIDAVLRARVGGRAVAVEGPAVVTEASGGIPGVPYYMALVRDVLGDRFEDPLASMLRLFRDKLPAGGDPVVDAEGLVRLDDVELDEAVQAELSARFFAGKPGDPFDPELYQSFMDEYARTRGFCIPGVDYAVEFDTDEVCRLAPAAAD</sequence>